<dbReference type="GO" id="GO:0016579">
    <property type="term" value="P:protein deubiquitination"/>
    <property type="evidence" value="ECO:0007669"/>
    <property type="project" value="InterPro"/>
</dbReference>
<dbReference type="PROSITE" id="PS00973">
    <property type="entry name" value="USP_2"/>
    <property type="match status" value="1"/>
</dbReference>
<dbReference type="InterPro" id="IPR028889">
    <property type="entry name" value="USP"/>
</dbReference>
<feature type="domain" description="USP" evidence="4">
    <location>
        <begin position="114"/>
        <end position="404"/>
    </location>
</feature>
<evidence type="ECO:0000313" key="7">
    <source>
        <dbReference type="EMBL" id="CAF3724855.1"/>
    </source>
</evidence>
<dbReference type="Proteomes" id="UP000663872">
    <property type="component" value="Unassembled WGS sequence"/>
</dbReference>
<dbReference type="PROSITE" id="PS50235">
    <property type="entry name" value="USP_3"/>
    <property type="match status" value="1"/>
</dbReference>
<evidence type="ECO:0000313" key="8">
    <source>
        <dbReference type="EMBL" id="CAF4416214.1"/>
    </source>
</evidence>
<accession>A0A817P1R6</accession>
<gene>
    <name evidence="7" type="ORF">FME351_LOCUS29301</name>
    <name evidence="6" type="ORF">GRG538_LOCUS24474</name>
    <name evidence="5" type="ORF">TIS948_LOCUS8713</name>
    <name evidence="8" type="ORF">TSG867_LOCUS14147</name>
</gene>
<dbReference type="InterPro" id="IPR050185">
    <property type="entry name" value="Ub_carboxyl-term_hydrolase"/>
</dbReference>
<dbReference type="AlphaFoldDB" id="A0A817P1R6"/>
<protein>
    <recommendedName>
        <fullName evidence="2">Ubiquitin carboxyl-terminal hydrolase</fullName>
        <ecNumber evidence="2">3.4.19.12</ecNumber>
    </recommendedName>
</protein>
<dbReference type="EMBL" id="CAJOBQ010000776">
    <property type="protein sequence ID" value="CAF4416214.1"/>
    <property type="molecule type" value="Genomic_DNA"/>
</dbReference>
<proteinExistence type="inferred from homology"/>
<dbReference type="EMBL" id="CAJNXB010001119">
    <property type="protein sequence ID" value="CAF3133721.1"/>
    <property type="molecule type" value="Genomic_DNA"/>
</dbReference>
<dbReference type="CDD" id="cd02257">
    <property type="entry name" value="Peptidase_C19"/>
    <property type="match status" value="1"/>
</dbReference>
<evidence type="ECO:0000256" key="1">
    <source>
        <dbReference type="ARBA" id="ARBA00000707"/>
    </source>
</evidence>
<dbReference type="Gene3D" id="3.90.70.10">
    <property type="entry name" value="Cysteine proteinases"/>
    <property type="match status" value="1"/>
</dbReference>
<dbReference type="Proteomes" id="UP000663825">
    <property type="component" value="Unassembled WGS sequence"/>
</dbReference>
<keyword evidence="2" id="KW-0645">Protease</keyword>
<dbReference type="EMBL" id="CAJNYU010004089">
    <property type="protein sequence ID" value="CAF3724855.1"/>
    <property type="molecule type" value="Genomic_DNA"/>
</dbReference>
<dbReference type="PROSITE" id="PS00972">
    <property type="entry name" value="USP_1"/>
    <property type="match status" value="1"/>
</dbReference>
<dbReference type="GO" id="GO:0006508">
    <property type="term" value="P:proteolysis"/>
    <property type="evidence" value="ECO:0007669"/>
    <property type="project" value="UniProtKB-KW"/>
</dbReference>
<evidence type="ECO:0000313" key="5">
    <source>
        <dbReference type="EMBL" id="CAF3133721.1"/>
    </source>
</evidence>
<reference evidence="5" key="1">
    <citation type="submission" date="2021-02" db="EMBL/GenBank/DDBJ databases">
        <authorList>
            <person name="Nowell W R."/>
        </authorList>
    </citation>
    <scope>NUCLEOTIDE SEQUENCE</scope>
</reference>
<dbReference type="Pfam" id="PF00443">
    <property type="entry name" value="UCH"/>
    <property type="match status" value="1"/>
</dbReference>
<comment type="similarity">
    <text evidence="2">Belongs to the peptidase C19 family.</text>
</comment>
<dbReference type="GO" id="GO:0004843">
    <property type="term" value="F:cysteine-type deubiquitinase activity"/>
    <property type="evidence" value="ECO:0007669"/>
    <property type="project" value="UniProtKB-UniRule"/>
</dbReference>
<evidence type="ECO:0000313" key="6">
    <source>
        <dbReference type="EMBL" id="CAF3637157.1"/>
    </source>
</evidence>
<dbReference type="SUPFAM" id="SSF54001">
    <property type="entry name" value="Cysteine proteinases"/>
    <property type="match status" value="1"/>
</dbReference>
<evidence type="ECO:0000256" key="3">
    <source>
        <dbReference type="SAM" id="MobiDB-lite"/>
    </source>
</evidence>
<feature type="compositionally biased region" description="Polar residues" evidence="3">
    <location>
        <begin position="60"/>
        <end position="74"/>
    </location>
</feature>
<dbReference type="Proteomes" id="UP000663862">
    <property type="component" value="Unassembled WGS sequence"/>
</dbReference>
<dbReference type="OrthoDB" id="292964at2759"/>
<name>A0A817P1R6_9BILA</name>
<dbReference type="EMBL" id="CAJNYT010004140">
    <property type="protein sequence ID" value="CAF3637157.1"/>
    <property type="molecule type" value="Genomic_DNA"/>
</dbReference>
<organism evidence="5 9">
    <name type="scientific">Rotaria socialis</name>
    <dbReference type="NCBI Taxonomy" id="392032"/>
    <lineage>
        <taxon>Eukaryota</taxon>
        <taxon>Metazoa</taxon>
        <taxon>Spiralia</taxon>
        <taxon>Gnathifera</taxon>
        <taxon>Rotifera</taxon>
        <taxon>Eurotatoria</taxon>
        <taxon>Bdelloidea</taxon>
        <taxon>Philodinida</taxon>
        <taxon>Philodinidae</taxon>
        <taxon>Rotaria</taxon>
    </lineage>
</organism>
<comment type="caution">
    <text evidence="5">The sequence shown here is derived from an EMBL/GenBank/DDBJ whole genome shotgun (WGS) entry which is preliminary data.</text>
</comment>
<keyword evidence="2" id="KW-0833">Ubl conjugation pathway</keyword>
<dbReference type="EC" id="3.4.19.12" evidence="2"/>
<evidence type="ECO:0000313" key="9">
    <source>
        <dbReference type="Proteomes" id="UP000663825"/>
    </source>
</evidence>
<comment type="catalytic activity">
    <reaction evidence="1 2">
        <text>Thiol-dependent hydrolysis of ester, thioester, amide, peptide and isopeptide bonds formed by the C-terminal Gly of ubiquitin (a 76-residue protein attached to proteins as an intracellular targeting signal).</text>
        <dbReference type="EC" id="3.4.19.12"/>
    </reaction>
</comment>
<feature type="compositionally biased region" description="Low complexity" evidence="3">
    <location>
        <begin position="85"/>
        <end position="94"/>
    </location>
</feature>
<dbReference type="PANTHER" id="PTHR21646">
    <property type="entry name" value="UBIQUITIN CARBOXYL-TERMINAL HYDROLASE"/>
    <property type="match status" value="1"/>
</dbReference>
<evidence type="ECO:0000256" key="2">
    <source>
        <dbReference type="RuleBase" id="RU366025"/>
    </source>
</evidence>
<feature type="region of interest" description="Disordered" evidence="3">
    <location>
        <begin position="22"/>
        <end position="94"/>
    </location>
</feature>
<dbReference type="InterPro" id="IPR038765">
    <property type="entry name" value="Papain-like_cys_pep_sf"/>
</dbReference>
<dbReference type="InterPro" id="IPR018200">
    <property type="entry name" value="USP_CS"/>
</dbReference>
<keyword evidence="2" id="KW-0788">Thiol protease</keyword>
<dbReference type="Proteomes" id="UP000663869">
    <property type="component" value="Unassembled WGS sequence"/>
</dbReference>
<evidence type="ECO:0000259" key="4">
    <source>
        <dbReference type="PROSITE" id="PS50235"/>
    </source>
</evidence>
<keyword evidence="2" id="KW-0378">Hydrolase</keyword>
<sequence>MPIERKNQIDEIVVHLTTNSSYKKNETDKSSTLPQRVYKSNELSRCTDDNLPPIVPTPPLKSTETTDSNATPYGTSKPKLPPIPSRSSSSLSDNKLLSTDHSISFPKRPISGHCGLKNIGNTCYMNSAIQCLNSIPDLIKWIMEQQCLSSHMNIREVFISLIQSMQSGRYKCVTPHELKQHIGRTSSIFSDNGQKDSHEFMNSLINAIEVVDSSSTFVKLFQIHTRSLATCNNCKQTDTTDETTTFLPLAIPERMPYDDGNILLEDLIRDFCQENELDGEYYCYRCKTCQSARQKTTIIQPLPRALIIQLKRFPYDGTSRKLNTLVKYKLEHRNLLSKNDRYELCAISMHSGSLAGGHYTTIGKNDKTKKWHRFDDNYVENVESKMLLVPFIATQAYILIYALKHNDEEINDSFS</sequence>
<dbReference type="InterPro" id="IPR001394">
    <property type="entry name" value="Peptidase_C19_UCH"/>
</dbReference>